<keyword evidence="4" id="KW-0433">Leucine-rich repeat</keyword>
<keyword evidence="6" id="KW-0969">Cilium</keyword>
<proteinExistence type="predicted"/>
<name>A0ABM0M310_SACKO</name>
<dbReference type="RefSeq" id="XP_006814401.1">
    <property type="nucleotide sequence ID" value="XM_006814338.1"/>
</dbReference>
<feature type="compositionally biased region" description="Basic and acidic residues" evidence="8">
    <location>
        <begin position="94"/>
        <end position="105"/>
    </location>
</feature>
<evidence type="ECO:0000256" key="6">
    <source>
        <dbReference type="ARBA" id="ARBA00023069"/>
    </source>
</evidence>
<keyword evidence="7" id="KW-0966">Cell projection</keyword>
<evidence type="ECO:0000313" key="10">
    <source>
        <dbReference type="Proteomes" id="UP000694865"/>
    </source>
</evidence>
<dbReference type="SUPFAM" id="SSF52058">
    <property type="entry name" value="L domain-like"/>
    <property type="match status" value="1"/>
</dbReference>
<evidence type="ECO:0000256" key="3">
    <source>
        <dbReference type="ARBA" id="ARBA00022490"/>
    </source>
</evidence>
<evidence type="ECO:0000256" key="8">
    <source>
        <dbReference type="SAM" id="MobiDB-lite"/>
    </source>
</evidence>
<dbReference type="Pfam" id="PF14580">
    <property type="entry name" value="LRR_9"/>
    <property type="match status" value="1"/>
</dbReference>
<gene>
    <name evidence="11" type="primary">LOC102809903</name>
</gene>
<reference evidence="11" key="1">
    <citation type="submission" date="2025-08" db="UniProtKB">
        <authorList>
            <consortium name="RefSeq"/>
        </authorList>
    </citation>
    <scope>IDENTIFICATION</scope>
    <source>
        <tissue evidence="11">Testes</tissue>
    </source>
</reference>
<keyword evidence="5" id="KW-0677">Repeat</keyword>
<dbReference type="PANTHER" id="PTHR18849">
    <property type="entry name" value="LEUCINE RICH REPEAT PROTEIN"/>
    <property type="match status" value="1"/>
</dbReference>
<dbReference type="Pfam" id="PF23602">
    <property type="entry name" value="CS_DNAAF11_C"/>
    <property type="match status" value="1"/>
</dbReference>
<comment type="subcellular location">
    <subcellularLocation>
        <location evidence="1">Cell projection</location>
        <location evidence="1">Cilium</location>
    </subcellularLocation>
    <subcellularLocation>
        <location evidence="2">Cytoplasm</location>
    </subcellularLocation>
</comment>
<feature type="domain" description="Dynein axonemal assembly factor 11-like CS" evidence="9">
    <location>
        <begin position="173"/>
        <end position="263"/>
    </location>
</feature>
<evidence type="ECO:0000256" key="7">
    <source>
        <dbReference type="ARBA" id="ARBA00023273"/>
    </source>
</evidence>
<dbReference type="PANTHER" id="PTHR18849:SF0">
    <property type="entry name" value="CILIA- AND FLAGELLA-ASSOCIATED PROTEIN 410-RELATED"/>
    <property type="match status" value="1"/>
</dbReference>
<dbReference type="InterPro" id="IPR056496">
    <property type="entry name" value="CS_DNAAF11_C"/>
</dbReference>
<organism evidence="10 11">
    <name type="scientific">Saccoglossus kowalevskii</name>
    <name type="common">Acorn worm</name>
    <dbReference type="NCBI Taxonomy" id="10224"/>
    <lineage>
        <taxon>Eukaryota</taxon>
        <taxon>Metazoa</taxon>
        <taxon>Hemichordata</taxon>
        <taxon>Enteropneusta</taxon>
        <taxon>Harrimaniidae</taxon>
        <taxon>Saccoglossus</taxon>
    </lineage>
</organism>
<evidence type="ECO:0000256" key="4">
    <source>
        <dbReference type="ARBA" id="ARBA00022614"/>
    </source>
</evidence>
<feature type="non-terminal residue" evidence="11">
    <location>
        <position position="1"/>
    </location>
</feature>
<feature type="compositionally biased region" description="Acidic residues" evidence="8">
    <location>
        <begin position="143"/>
        <end position="153"/>
    </location>
</feature>
<dbReference type="GeneID" id="102809903"/>
<feature type="region of interest" description="Disordered" evidence="8">
    <location>
        <begin position="94"/>
        <end position="164"/>
    </location>
</feature>
<feature type="region of interest" description="Disordered" evidence="8">
    <location>
        <begin position="179"/>
        <end position="201"/>
    </location>
</feature>
<protein>
    <submittedName>
        <fullName evidence="11">Protein tilB homolog</fullName>
    </submittedName>
</protein>
<keyword evidence="10" id="KW-1185">Reference proteome</keyword>
<feature type="compositionally biased region" description="Basic and acidic residues" evidence="8">
    <location>
        <begin position="130"/>
        <end position="142"/>
    </location>
</feature>
<accession>A0ABM0M310</accession>
<evidence type="ECO:0000256" key="5">
    <source>
        <dbReference type="ARBA" id="ARBA00022737"/>
    </source>
</evidence>
<keyword evidence="3" id="KW-0963">Cytoplasm</keyword>
<evidence type="ECO:0000256" key="1">
    <source>
        <dbReference type="ARBA" id="ARBA00004138"/>
    </source>
</evidence>
<dbReference type="Proteomes" id="UP000694865">
    <property type="component" value="Unplaced"/>
</dbReference>
<evidence type="ECO:0000313" key="11">
    <source>
        <dbReference type="RefSeq" id="XP_006814401.1"/>
    </source>
</evidence>
<evidence type="ECO:0000259" key="9">
    <source>
        <dbReference type="Pfam" id="PF23602"/>
    </source>
</evidence>
<feature type="non-terminal residue" evidence="11">
    <location>
        <position position="263"/>
    </location>
</feature>
<evidence type="ECO:0000256" key="2">
    <source>
        <dbReference type="ARBA" id="ARBA00004496"/>
    </source>
</evidence>
<dbReference type="InterPro" id="IPR032675">
    <property type="entry name" value="LRR_dom_sf"/>
</dbReference>
<sequence>CESLKKIDLTVNFVGELTSIECLKNSYNLQELFLTGNPCVNYEGYRQYVIATLPQLMYLDGKQISKSERITAIQQLDTVKPFILQQQKEYAKKRAQEKQEAEAKKEKKKQKTKSQKDKNPGFDGRWYTDINKEDLEKRKDIEKADEENEEDEEAAKKEDDYWDEEIPFTPESRIEMHEQMVEEEKKKEEGKKSGPHVPQREVRLQTDDGTILNVNEAKINFSLSDDEKSNALLLDVECYKHLDTSLLDVDVQPCYVKVVIKGK</sequence>
<dbReference type="Gene3D" id="3.80.10.10">
    <property type="entry name" value="Ribonuclease Inhibitor"/>
    <property type="match status" value="1"/>
</dbReference>